<keyword evidence="5 6" id="KW-0949">S-adenosyl-L-methionine</keyword>
<gene>
    <name evidence="6 8" type="primary">rsmI</name>
    <name evidence="8" type="ORF">H9895_05020</name>
</gene>
<evidence type="ECO:0000256" key="5">
    <source>
        <dbReference type="ARBA" id="ARBA00022691"/>
    </source>
</evidence>
<protein>
    <recommendedName>
        <fullName evidence="6">Ribosomal RNA small subunit methyltransferase I</fullName>
        <ecNumber evidence="6">2.1.1.198</ecNumber>
    </recommendedName>
    <alternativeName>
        <fullName evidence="6">16S rRNA 2'-O-ribose C1402 methyltransferase</fullName>
    </alternativeName>
    <alternativeName>
        <fullName evidence="6">rRNA (cytidine-2'-O-)-methyltransferase RsmI</fullName>
    </alternativeName>
</protein>
<keyword evidence="2 6" id="KW-0698">rRNA processing</keyword>
<dbReference type="GO" id="GO:0070677">
    <property type="term" value="F:rRNA (cytosine-2'-O-)-methyltransferase activity"/>
    <property type="evidence" value="ECO:0007669"/>
    <property type="project" value="UniProtKB-UniRule"/>
</dbReference>
<dbReference type="EMBL" id="DXHX01000073">
    <property type="protein sequence ID" value="HIV74428.1"/>
    <property type="molecule type" value="Genomic_DNA"/>
</dbReference>
<evidence type="ECO:0000256" key="2">
    <source>
        <dbReference type="ARBA" id="ARBA00022552"/>
    </source>
</evidence>
<dbReference type="NCBIfam" id="TIGR00096">
    <property type="entry name" value="16S rRNA (cytidine(1402)-2'-O)-methyltransferase"/>
    <property type="match status" value="1"/>
</dbReference>
<dbReference type="GO" id="GO:0005737">
    <property type="term" value="C:cytoplasm"/>
    <property type="evidence" value="ECO:0007669"/>
    <property type="project" value="UniProtKB-SubCell"/>
</dbReference>
<dbReference type="PANTHER" id="PTHR46111">
    <property type="entry name" value="RIBOSOMAL RNA SMALL SUBUNIT METHYLTRANSFERASE I"/>
    <property type="match status" value="1"/>
</dbReference>
<name>A0A9D1TK74_9BACI</name>
<dbReference type="InterPro" id="IPR008189">
    <property type="entry name" value="rRNA_ssu_MeTfrase_I"/>
</dbReference>
<evidence type="ECO:0000313" key="9">
    <source>
        <dbReference type="Proteomes" id="UP000823937"/>
    </source>
</evidence>
<keyword evidence="4 6" id="KW-0808">Transferase</keyword>
<dbReference type="Proteomes" id="UP000823937">
    <property type="component" value="Unassembled WGS sequence"/>
</dbReference>
<dbReference type="CDD" id="cd11648">
    <property type="entry name" value="RsmI"/>
    <property type="match status" value="1"/>
</dbReference>
<reference evidence="8" key="2">
    <citation type="submission" date="2021-04" db="EMBL/GenBank/DDBJ databases">
        <authorList>
            <person name="Gilroy R."/>
        </authorList>
    </citation>
    <scope>NUCLEOTIDE SEQUENCE</scope>
    <source>
        <strain evidence="8">CHK169-2315</strain>
    </source>
</reference>
<dbReference type="HAMAP" id="MF_01877">
    <property type="entry name" value="16SrRNA_methyltr_I"/>
    <property type="match status" value="1"/>
</dbReference>
<dbReference type="InterPro" id="IPR035996">
    <property type="entry name" value="4pyrrol_Methylase_sf"/>
</dbReference>
<comment type="similarity">
    <text evidence="6">Belongs to the methyltransferase superfamily. RsmI family.</text>
</comment>
<evidence type="ECO:0000313" key="8">
    <source>
        <dbReference type="EMBL" id="HIV74428.1"/>
    </source>
</evidence>
<comment type="caution">
    <text evidence="8">The sequence shown here is derived from an EMBL/GenBank/DDBJ whole genome shotgun (WGS) entry which is preliminary data.</text>
</comment>
<comment type="catalytic activity">
    <reaction evidence="6">
        <text>cytidine(1402) in 16S rRNA + S-adenosyl-L-methionine = 2'-O-methylcytidine(1402) in 16S rRNA + S-adenosyl-L-homocysteine + H(+)</text>
        <dbReference type="Rhea" id="RHEA:42924"/>
        <dbReference type="Rhea" id="RHEA-COMP:10285"/>
        <dbReference type="Rhea" id="RHEA-COMP:10286"/>
        <dbReference type="ChEBI" id="CHEBI:15378"/>
        <dbReference type="ChEBI" id="CHEBI:57856"/>
        <dbReference type="ChEBI" id="CHEBI:59789"/>
        <dbReference type="ChEBI" id="CHEBI:74495"/>
        <dbReference type="ChEBI" id="CHEBI:82748"/>
        <dbReference type="EC" id="2.1.1.198"/>
    </reaction>
</comment>
<sequence length="290" mass="33334">MFVQNSFEKEAEGILYLVPTPIGNLEDITFRALETLKKVDVIAAEDTRHTQKLLNHFHIQKELISYHEHNRMERVPQLLQRLEAKETIALVSDAGMPAISDPGYELVRAVTEKQIHVIPLPGANAATTALIASGLPTDAFYFYGFLPRKKQEKEDALSYIGKLPATIILYESPYRIKDTLKMMEKVLGNRDIVLARELTKLYEQFVRGSVKDVIKWLDTNEIKGECCILIEGAKEAMLEDENIWWENLSIEVHVQTYETKEGLSNKEAMKRVAKDRRISKREVYQHIHIK</sequence>
<dbReference type="PROSITE" id="PS01296">
    <property type="entry name" value="RSMI"/>
    <property type="match status" value="1"/>
</dbReference>
<dbReference type="Gene3D" id="3.40.1010.10">
    <property type="entry name" value="Cobalt-precorrin-4 Transmethylase, Domain 1"/>
    <property type="match status" value="1"/>
</dbReference>
<dbReference type="PIRSF" id="PIRSF005917">
    <property type="entry name" value="MTase_YraL"/>
    <property type="match status" value="1"/>
</dbReference>
<dbReference type="FunFam" id="3.40.1010.10:FF:000002">
    <property type="entry name" value="Ribosomal RNA small subunit methyltransferase I"/>
    <property type="match status" value="1"/>
</dbReference>
<dbReference type="InterPro" id="IPR018063">
    <property type="entry name" value="SAM_MeTrfase_RsmI_CS"/>
</dbReference>
<evidence type="ECO:0000259" key="7">
    <source>
        <dbReference type="Pfam" id="PF00590"/>
    </source>
</evidence>
<feature type="domain" description="Tetrapyrrole methylase" evidence="7">
    <location>
        <begin position="15"/>
        <end position="213"/>
    </location>
</feature>
<dbReference type="InterPro" id="IPR014776">
    <property type="entry name" value="4pyrrole_Mease_sub2"/>
</dbReference>
<comment type="subcellular location">
    <subcellularLocation>
        <location evidence="6">Cytoplasm</location>
    </subcellularLocation>
</comment>
<dbReference type="Gene3D" id="3.30.950.10">
    <property type="entry name" value="Methyltransferase, Cobalt-precorrin-4 Transmethylase, Domain 2"/>
    <property type="match status" value="1"/>
</dbReference>
<accession>A0A9D1TK74</accession>
<keyword evidence="3 6" id="KW-0489">Methyltransferase</keyword>
<dbReference type="AlphaFoldDB" id="A0A9D1TK74"/>
<evidence type="ECO:0000256" key="6">
    <source>
        <dbReference type="HAMAP-Rule" id="MF_01877"/>
    </source>
</evidence>
<keyword evidence="1 6" id="KW-0963">Cytoplasm</keyword>
<dbReference type="PANTHER" id="PTHR46111:SF1">
    <property type="entry name" value="RIBOSOMAL RNA SMALL SUBUNIT METHYLTRANSFERASE I"/>
    <property type="match status" value="1"/>
</dbReference>
<dbReference type="EC" id="2.1.1.198" evidence="6"/>
<organism evidence="8 9">
    <name type="scientific">Candidatus Pseudogracilibacillus intestinigallinarum</name>
    <dbReference type="NCBI Taxonomy" id="2838742"/>
    <lineage>
        <taxon>Bacteria</taxon>
        <taxon>Bacillati</taxon>
        <taxon>Bacillota</taxon>
        <taxon>Bacilli</taxon>
        <taxon>Bacillales</taxon>
        <taxon>Bacillaceae</taxon>
        <taxon>Pseudogracilibacillus</taxon>
    </lineage>
</organism>
<dbReference type="InterPro" id="IPR014777">
    <property type="entry name" value="4pyrrole_Mease_sub1"/>
</dbReference>
<dbReference type="SUPFAM" id="SSF53790">
    <property type="entry name" value="Tetrapyrrole methylase"/>
    <property type="match status" value="1"/>
</dbReference>
<dbReference type="Pfam" id="PF00590">
    <property type="entry name" value="TP_methylase"/>
    <property type="match status" value="1"/>
</dbReference>
<proteinExistence type="inferred from homology"/>
<evidence type="ECO:0000256" key="4">
    <source>
        <dbReference type="ARBA" id="ARBA00022679"/>
    </source>
</evidence>
<comment type="function">
    <text evidence="6">Catalyzes the 2'-O-methylation of the ribose of cytidine 1402 (C1402) in 16S rRNA.</text>
</comment>
<reference evidence="8" key="1">
    <citation type="journal article" date="2021" name="PeerJ">
        <title>Extensive microbial diversity within the chicken gut microbiome revealed by metagenomics and culture.</title>
        <authorList>
            <person name="Gilroy R."/>
            <person name="Ravi A."/>
            <person name="Getino M."/>
            <person name="Pursley I."/>
            <person name="Horton D.L."/>
            <person name="Alikhan N.F."/>
            <person name="Baker D."/>
            <person name="Gharbi K."/>
            <person name="Hall N."/>
            <person name="Watson M."/>
            <person name="Adriaenssens E.M."/>
            <person name="Foster-Nyarko E."/>
            <person name="Jarju S."/>
            <person name="Secka A."/>
            <person name="Antonio M."/>
            <person name="Oren A."/>
            <person name="Chaudhuri R.R."/>
            <person name="La Ragione R."/>
            <person name="Hildebrand F."/>
            <person name="Pallen M.J."/>
        </authorList>
    </citation>
    <scope>NUCLEOTIDE SEQUENCE</scope>
    <source>
        <strain evidence="8">CHK169-2315</strain>
    </source>
</reference>
<evidence type="ECO:0000256" key="1">
    <source>
        <dbReference type="ARBA" id="ARBA00022490"/>
    </source>
</evidence>
<dbReference type="FunFam" id="3.30.950.10:FF:000002">
    <property type="entry name" value="Ribosomal RNA small subunit methyltransferase I"/>
    <property type="match status" value="1"/>
</dbReference>
<dbReference type="InterPro" id="IPR000878">
    <property type="entry name" value="4pyrrol_Mease"/>
</dbReference>
<evidence type="ECO:0000256" key="3">
    <source>
        <dbReference type="ARBA" id="ARBA00022603"/>
    </source>
</evidence>